<dbReference type="GO" id="GO:0016020">
    <property type="term" value="C:membrane"/>
    <property type="evidence" value="ECO:0007669"/>
    <property type="project" value="UniProtKB-SubCell"/>
</dbReference>
<name>A0A0R2EW48_9LACO</name>
<dbReference type="EMBL" id="AYZM01000131">
    <property type="protein sequence ID" value="KRN20680.1"/>
    <property type="molecule type" value="Genomic_DNA"/>
</dbReference>
<feature type="transmembrane region" description="Helical" evidence="5">
    <location>
        <begin position="68"/>
        <end position="88"/>
    </location>
</feature>
<dbReference type="AlphaFoldDB" id="A0A0R2EW48"/>
<evidence type="ECO:0008006" key="8">
    <source>
        <dbReference type="Google" id="ProtNLM"/>
    </source>
</evidence>
<dbReference type="OrthoDB" id="2143375at2"/>
<evidence type="ECO:0000313" key="7">
    <source>
        <dbReference type="Proteomes" id="UP000051442"/>
    </source>
</evidence>
<dbReference type="PANTHER" id="PTHR37306">
    <property type="entry name" value="COLICIN V PRODUCTION PROTEIN"/>
    <property type="match status" value="1"/>
</dbReference>
<dbReference type="STRING" id="1423804.FD14_GL001473"/>
<dbReference type="PATRIC" id="fig|1423804.4.peg.1596"/>
<dbReference type="Pfam" id="PF02674">
    <property type="entry name" value="Colicin_V"/>
    <property type="match status" value="1"/>
</dbReference>
<evidence type="ECO:0000313" key="6">
    <source>
        <dbReference type="EMBL" id="KRN20680.1"/>
    </source>
</evidence>
<proteinExistence type="predicted"/>
<comment type="subcellular location">
    <subcellularLocation>
        <location evidence="1">Membrane</location>
        <topology evidence="1">Multi-pass membrane protein</topology>
    </subcellularLocation>
</comment>
<protein>
    <recommendedName>
        <fullName evidence="8">Membrane ancor connecting MutS2 with cell-division Z-ring</fullName>
    </recommendedName>
</protein>
<organism evidence="6 7">
    <name type="scientific">Secundilactobacillus similis DSM 23365 = JCM 2765</name>
    <dbReference type="NCBI Taxonomy" id="1423804"/>
    <lineage>
        <taxon>Bacteria</taxon>
        <taxon>Bacillati</taxon>
        <taxon>Bacillota</taxon>
        <taxon>Bacilli</taxon>
        <taxon>Lactobacillales</taxon>
        <taxon>Lactobacillaceae</taxon>
        <taxon>Secundilactobacillus</taxon>
    </lineage>
</organism>
<gene>
    <name evidence="6" type="ORF">FD14_GL001473</name>
</gene>
<keyword evidence="2 5" id="KW-0812">Transmembrane</keyword>
<reference evidence="6 7" key="1">
    <citation type="journal article" date="2015" name="Genome Announc.">
        <title>Expanding the biotechnology potential of lactobacilli through comparative genomics of 213 strains and associated genera.</title>
        <authorList>
            <person name="Sun Z."/>
            <person name="Harris H.M."/>
            <person name="McCann A."/>
            <person name="Guo C."/>
            <person name="Argimon S."/>
            <person name="Zhang W."/>
            <person name="Yang X."/>
            <person name="Jeffery I.B."/>
            <person name="Cooney J.C."/>
            <person name="Kagawa T.F."/>
            <person name="Liu W."/>
            <person name="Song Y."/>
            <person name="Salvetti E."/>
            <person name="Wrobel A."/>
            <person name="Rasinkangas P."/>
            <person name="Parkhill J."/>
            <person name="Rea M.C."/>
            <person name="O'Sullivan O."/>
            <person name="Ritari J."/>
            <person name="Douillard F.P."/>
            <person name="Paul Ross R."/>
            <person name="Yang R."/>
            <person name="Briner A.E."/>
            <person name="Felis G.E."/>
            <person name="de Vos W.M."/>
            <person name="Barrangou R."/>
            <person name="Klaenhammer T.R."/>
            <person name="Caufield P.W."/>
            <person name="Cui Y."/>
            <person name="Zhang H."/>
            <person name="O'Toole P.W."/>
        </authorList>
    </citation>
    <scope>NUCLEOTIDE SEQUENCE [LARGE SCALE GENOMIC DNA]</scope>
    <source>
        <strain evidence="6 7">DSM 23365</strain>
    </source>
</reference>
<sequence length="171" mass="19351">MIFTWLIIIILALGLIQGYHSGFVAVFIHLVAYVLAWVIAMLFANKLADVAYSLYTAKIGTGSQFFTVPRALTGTIFFALFSVTYGIIRHIGKDLNMITKLPVVHLTNALLGAATSFLVRYLLIFLLLNVITLFPSTWIQQQYQTSVIAQQMVKQTPIMSKQLYRMWQNRS</sequence>
<feature type="transmembrane region" description="Helical" evidence="5">
    <location>
        <begin position="108"/>
        <end position="134"/>
    </location>
</feature>
<keyword evidence="7" id="KW-1185">Reference proteome</keyword>
<evidence type="ECO:0000256" key="5">
    <source>
        <dbReference type="SAM" id="Phobius"/>
    </source>
</evidence>
<feature type="transmembrane region" description="Helical" evidence="5">
    <location>
        <begin position="28"/>
        <end position="48"/>
    </location>
</feature>
<dbReference type="InterPro" id="IPR003825">
    <property type="entry name" value="Colicin-V_CvpA"/>
</dbReference>
<dbReference type="PANTHER" id="PTHR37306:SF1">
    <property type="entry name" value="COLICIN V PRODUCTION PROTEIN"/>
    <property type="match status" value="1"/>
</dbReference>
<accession>A0A0R2EW48</accession>
<dbReference type="RefSeq" id="WP_054734254.1">
    <property type="nucleotide sequence ID" value="NZ_AYZM01000131.1"/>
</dbReference>
<evidence type="ECO:0000256" key="3">
    <source>
        <dbReference type="ARBA" id="ARBA00022989"/>
    </source>
</evidence>
<keyword evidence="4 5" id="KW-0472">Membrane</keyword>
<evidence type="ECO:0000256" key="2">
    <source>
        <dbReference type="ARBA" id="ARBA00022692"/>
    </source>
</evidence>
<evidence type="ECO:0000256" key="4">
    <source>
        <dbReference type="ARBA" id="ARBA00023136"/>
    </source>
</evidence>
<dbReference type="Proteomes" id="UP000051442">
    <property type="component" value="Unassembled WGS sequence"/>
</dbReference>
<keyword evidence="3 5" id="KW-1133">Transmembrane helix</keyword>
<evidence type="ECO:0000256" key="1">
    <source>
        <dbReference type="ARBA" id="ARBA00004141"/>
    </source>
</evidence>
<comment type="caution">
    <text evidence="6">The sequence shown here is derived from an EMBL/GenBank/DDBJ whole genome shotgun (WGS) entry which is preliminary data.</text>
</comment>
<dbReference type="GO" id="GO:0009403">
    <property type="term" value="P:toxin biosynthetic process"/>
    <property type="evidence" value="ECO:0007669"/>
    <property type="project" value="InterPro"/>
</dbReference>